<keyword evidence="3" id="KW-0547">Nucleotide-binding</keyword>
<dbReference type="AlphaFoldDB" id="A0AAD9FP32"/>
<sequence>MKAALPLVRLPANAGIYRFGTPTPAPRSSAILRFPSKGWTISHAKGDGGAKQGWAIVGDAEGRRLAVETLLSRHRIEPSPPPPGPFPYISDLEQSTASQDSDHIEDTPRPIRHLAFARPPPSGEFTDFTARYGALQEEDALTFRQTLSSLSPPPSDEDIDRVSSMMRIRHLLDLPLVSQSSGQTRRGRIAAAMLTKPLLLILEDPMAGLDKPSREEVSALLGRLNEGGDIRIVLALRAKGEGTMPAWITDVCEVRDGQAWIGSREEWERRPRPQPTAHIENIEGDATETTKITTEPLVKLNRVSVSYGEGTRPVLKDVSWEIKPGERWHLQGANGSGKTTLLSLILGHHPRSFSLPASSLLLFSKPRRETPSPKLRTLIGHTSPEIFAAFPRGMSLTAYQAIGTGFEGVFSRRAVTPEQKERILSLIEFFAPVLQSTRPGQGAPDVLSIARREFSHFTPSQQALLLFLRAVASRTPLLILDEPSQGMDEAMWEMCKEFLSKEWRENPDQAVVVVSHYDDEVPWSKRRGKVLRLVDGEVSEE</sequence>
<keyword evidence="6" id="KW-0378">Hydrolase</keyword>
<dbReference type="InterPro" id="IPR003593">
    <property type="entry name" value="AAA+_ATPase"/>
</dbReference>
<dbReference type="Proteomes" id="UP001182556">
    <property type="component" value="Unassembled WGS sequence"/>
</dbReference>
<dbReference type="PROSITE" id="PS50893">
    <property type="entry name" value="ABC_TRANSPORTER_2"/>
    <property type="match status" value="1"/>
</dbReference>
<evidence type="ECO:0000256" key="1">
    <source>
        <dbReference type="ARBA" id="ARBA00005417"/>
    </source>
</evidence>
<comment type="similarity">
    <text evidence="1">Belongs to the ABC transporter superfamily.</text>
</comment>
<dbReference type="InterPro" id="IPR003439">
    <property type="entry name" value="ABC_transporter-like_ATP-bd"/>
</dbReference>
<feature type="domain" description="ABC transporter" evidence="5">
    <location>
        <begin position="298"/>
        <end position="541"/>
    </location>
</feature>
<accession>A0AAD9FP32</accession>
<evidence type="ECO:0000313" key="7">
    <source>
        <dbReference type="Proteomes" id="UP001182556"/>
    </source>
</evidence>
<gene>
    <name evidence="6" type="ORF">DB88DRAFT_497165</name>
</gene>
<keyword evidence="2" id="KW-0813">Transport</keyword>
<dbReference type="InterPro" id="IPR027417">
    <property type="entry name" value="P-loop_NTPase"/>
</dbReference>
<dbReference type="SMART" id="SM00382">
    <property type="entry name" value="AAA"/>
    <property type="match status" value="1"/>
</dbReference>
<comment type="caution">
    <text evidence="6">The sequence shown here is derived from an EMBL/GenBank/DDBJ whole genome shotgun (WGS) entry which is preliminary data.</text>
</comment>
<evidence type="ECO:0000259" key="5">
    <source>
        <dbReference type="PROSITE" id="PS50893"/>
    </source>
</evidence>
<dbReference type="SUPFAM" id="SSF52540">
    <property type="entry name" value="P-loop containing nucleoside triphosphate hydrolases"/>
    <property type="match status" value="2"/>
</dbReference>
<dbReference type="PANTHER" id="PTHR43117:SF4">
    <property type="entry name" value="OSMOPROTECTANT IMPORT ATP-BINDING PROTEIN OSMV"/>
    <property type="match status" value="1"/>
</dbReference>
<proteinExistence type="inferred from homology"/>
<evidence type="ECO:0000256" key="2">
    <source>
        <dbReference type="ARBA" id="ARBA00022448"/>
    </source>
</evidence>
<name>A0AAD9FP32_PAPLA</name>
<evidence type="ECO:0000313" key="6">
    <source>
        <dbReference type="EMBL" id="KAK1922108.1"/>
    </source>
</evidence>
<organism evidence="6 7">
    <name type="scientific">Papiliotrema laurentii</name>
    <name type="common">Cryptococcus laurentii</name>
    <dbReference type="NCBI Taxonomy" id="5418"/>
    <lineage>
        <taxon>Eukaryota</taxon>
        <taxon>Fungi</taxon>
        <taxon>Dikarya</taxon>
        <taxon>Basidiomycota</taxon>
        <taxon>Agaricomycotina</taxon>
        <taxon>Tremellomycetes</taxon>
        <taxon>Tremellales</taxon>
        <taxon>Rhynchogastremaceae</taxon>
        <taxon>Papiliotrema</taxon>
    </lineage>
</organism>
<dbReference type="GO" id="GO:0016887">
    <property type="term" value="F:ATP hydrolysis activity"/>
    <property type="evidence" value="ECO:0007669"/>
    <property type="project" value="InterPro"/>
</dbReference>
<dbReference type="EMBL" id="JAODAN010000009">
    <property type="protein sequence ID" value="KAK1922108.1"/>
    <property type="molecule type" value="Genomic_DNA"/>
</dbReference>
<dbReference type="PANTHER" id="PTHR43117">
    <property type="entry name" value="OSMOPROTECTANT IMPORT ATP-BINDING PROTEIN OSMV"/>
    <property type="match status" value="1"/>
</dbReference>
<dbReference type="Pfam" id="PF00005">
    <property type="entry name" value="ABC_tran"/>
    <property type="match status" value="1"/>
</dbReference>
<dbReference type="GO" id="GO:0005524">
    <property type="term" value="F:ATP binding"/>
    <property type="evidence" value="ECO:0007669"/>
    <property type="project" value="UniProtKB-KW"/>
</dbReference>
<dbReference type="Gene3D" id="3.40.50.300">
    <property type="entry name" value="P-loop containing nucleotide triphosphate hydrolases"/>
    <property type="match status" value="2"/>
</dbReference>
<keyword evidence="4" id="KW-0067">ATP-binding</keyword>
<protein>
    <submittedName>
        <fullName evidence="6">P-loop containing nucleoside triphosphate hydrolase protein</fullName>
    </submittedName>
</protein>
<evidence type="ECO:0000256" key="4">
    <source>
        <dbReference type="ARBA" id="ARBA00022840"/>
    </source>
</evidence>
<reference evidence="6" key="1">
    <citation type="submission" date="2023-02" db="EMBL/GenBank/DDBJ databases">
        <title>Identification and recombinant expression of a fungal hydrolase from Papiliotrema laurentii that hydrolyzes apple cutin and clears colloidal polyester polyurethane.</title>
        <authorList>
            <consortium name="DOE Joint Genome Institute"/>
            <person name="Roman V.A."/>
            <person name="Bojanowski C."/>
            <person name="Crable B.R."/>
            <person name="Wagner D.N."/>
            <person name="Hung C.S."/>
            <person name="Nadeau L.J."/>
            <person name="Schratz L."/>
            <person name="Haridas S."/>
            <person name="Pangilinan J."/>
            <person name="Lipzen A."/>
            <person name="Na H."/>
            <person name="Yan M."/>
            <person name="Ng V."/>
            <person name="Grigoriev I.V."/>
            <person name="Spatafora J.W."/>
            <person name="Barlow D."/>
            <person name="Biffinger J."/>
            <person name="Kelley-Loughnane N."/>
            <person name="Varaljay V.A."/>
            <person name="Crookes-Goodson W.J."/>
        </authorList>
    </citation>
    <scope>NUCLEOTIDE SEQUENCE</scope>
    <source>
        <strain evidence="6">5307AH</strain>
    </source>
</reference>
<keyword evidence="7" id="KW-1185">Reference proteome</keyword>
<evidence type="ECO:0000256" key="3">
    <source>
        <dbReference type="ARBA" id="ARBA00022741"/>
    </source>
</evidence>